<dbReference type="EMBL" id="JAUHHV010000007">
    <property type="protein sequence ID" value="KAK1417884.1"/>
    <property type="molecule type" value="Genomic_DNA"/>
</dbReference>
<organism evidence="2 3">
    <name type="scientific">Tagetes erecta</name>
    <name type="common">African marigold</name>
    <dbReference type="NCBI Taxonomy" id="13708"/>
    <lineage>
        <taxon>Eukaryota</taxon>
        <taxon>Viridiplantae</taxon>
        <taxon>Streptophyta</taxon>
        <taxon>Embryophyta</taxon>
        <taxon>Tracheophyta</taxon>
        <taxon>Spermatophyta</taxon>
        <taxon>Magnoliopsida</taxon>
        <taxon>eudicotyledons</taxon>
        <taxon>Gunneridae</taxon>
        <taxon>Pentapetalae</taxon>
        <taxon>asterids</taxon>
        <taxon>campanulids</taxon>
        <taxon>Asterales</taxon>
        <taxon>Asteraceae</taxon>
        <taxon>Asteroideae</taxon>
        <taxon>Heliantheae alliance</taxon>
        <taxon>Tageteae</taxon>
        <taxon>Tagetes</taxon>
    </lineage>
</organism>
<keyword evidence="3" id="KW-1185">Reference proteome</keyword>
<sequence length="67" mass="7632">MTCWLANTGVDSVETHRIFVLLLMIKSMGRVHQDNFTTSPNVPQIPKMKEKNPNPDPTLTSHLHLLH</sequence>
<dbReference type="Proteomes" id="UP001229421">
    <property type="component" value="Unassembled WGS sequence"/>
</dbReference>
<evidence type="ECO:0000313" key="2">
    <source>
        <dbReference type="EMBL" id="KAK1417884.1"/>
    </source>
</evidence>
<accession>A0AAD8K8E7</accession>
<gene>
    <name evidence="2" type="ORF">QVD17_27019</name>
</gene>
<protein>
    <submittedName>
        <fullName evidence="2">Uncharacterized protein</fullName>
    </submittedName>
</protein>
<comment type="caution">
    <text evidence="2">The sequence shown here is derived from an EMBL/GenBank/DDBJ whole genome shotgun (WGS) entry which is preliminary data.</text>
</comment>
<dbReference type="AlphaFoldDB" id="A0AAD8K8E7"/>
<evidence type="ECO:0000256" key="1">
    <source>
        <dbReference type="SAM" id="MobiDB-lite"/>
    </source>
</evidence>
<feature type="region of interest" description="Disordered" evidence="1">
    <location>
        <begin position="35"/>
        <end position="67"/>
    </location>
</feature>
<reference evidence="2" key="1">
    <citation type="journal article" date="2023" name="bioRxiv">
        <title>Improved chromosome-level genome assembly for marigold (Tagetes erecta).</title>
        <authorList>
            <person name="Jiang F."/>
            <person name="Yuan L."/>
            <person name="Wang S."/>
            <person name="Wang H."/>
            <person name="Xu D."/>
            <person name="Wang A."/>
            <person name="Fan W."/>
        </authorList>
    </citation>
    <scope>NUCLEOTIDE SEQUENCE</scope>
    <source>
        <strain evidence="2">WSJ</strain>
        <tissue evidence="2">Leaf</tissue>
    </source>
</reference>
<name>A0AAD8K8E7_TARER</name>
<proteinExistence type="predicted"/>
<evidence type="ECO:0000313" key="3">
    <source>
        <dbReference type="Proteomes" id="UP001229421"/>
    </source>
</evidence>